<comment type="subcellular location">
    <subcellularLocation>
        <location evidence="1">Cell membrane</location>
        <topology evidence="1">Multi-pass membrane protein</topology>
    </subcellularLocation>
</comment>
<dbReference type="KEGG" id="haad:MW046_05475"/>
<dbReference type="GO" id="GO:0008233">
    <property type="term" value="F:peptidase activity"/>
    <property type="evidence" value="ECO:0007669"/>
    <property type="project" value="UniProtKB-KW"/>
</dbReference>
<evidence type="ECO:0000256" key="3">
    <source>
        <dbReference type="ARBA" id="ARBA00022670"/>
    </source>
</evidence>
<feature type="active site" description="Proton donor" evidence="8">
    <location>
        <position position="223"/>
    </location>
</feature>
<evidence type="ECO:0000256" key="6">
    <source>
        <dbReference type="ARBA" id="ARBA00022989"/>
    </source>
</evidence>
<gene>
    <name evidence="11" type="primary">artA</name>
    <name evidence="11" type="ORF">MW046_05475</name>
</gene>
<keyword evidence="6 10" id="KW-1133">Transmembrane helix</keyword>
<feature type="active site" description="Acyl-thioester intermediate" evidence="8">
    <location>
        <position position="182"/>
    </location>
</feature>
<keyword evidence="7 10" id="KW-0472">Membrane</keyword>
<feature type="transmembrane region" description="Helical" evidence="10">
    <location>
        <begin position="176"/>
        <end position="197"/>
    </location>
</feature>
<dbReference type="RefSeq" id="WP_247994554.1">
    <property type="nucleotide sequence ID" value="NZ_CP096019.1"/>
</dbReference>
<dbReference type="Proteomes" id="UP000831768">
    <property type="component" value="Chromosome"/>
</dbReference>
<dbReference type="InterPro" id="IPR019127">
    <property type="entry name" value="Exosortase"/>
</dbReference>
<dbReference type="NCBIfam" id="TIGR04178">
    <property type="entry name" value="exo_archaeo"/>
    <property type="match status" value="1"/>
</dbReference>
<evidence type="ECO:0000313" key="12">
    <source>
        <dbReference type="Proteomes" id="UP000831768"/>
    </source>
</evidence>
<protein>
    <submittedName>
        <fullName evidence="11">Archaeosortase A</fullName>
        <ecNumber evidence="11">3.4.22.-</ecNumber>
    </submittedName>
</protein>
<feature type="transmembrane region" description="Helical" evidence="10">
    <location>
        <begin position="263"/>
        <end position="281"/>
    </location>
</feature>
<dbReference type="NCBIfam" id="TIGR04125">
    <property type="entry name" value="exosort_PGF_TRM"/>
    <property type="match status" value="1"/>
</dbReference>
<organism evidence="11 12">
    <name type="scientific">Halocatena salina</name>
    <dbReference type="NCBI Taxonomy" id="2934340"/>
    <lineage>
        <taxon>Archaea</taxon>
        <taxon>Methanobacteriati</taxon>
        <taxon>Methanobacteriota</taxon>
        <taxon>Stenosarchaea group</taxon>
        <taxon>Halobacteria</taxon>
        <taxon>Halobacteriales</taxon>
        <taxon>Natronomonadaceae</taxon>
        <taxon>Halocatena</taxon>
    </lineage>
</organism>
<evidence type="ECO:0000256" key="9">
    <source>
        <dbReference type="PIRSR" id="PIRSR025737-2"/>
    </source>
</evidence>
<evidence type="ECO:0000256" key="8">
    <source>
        <dbReference type="PIRSR" id="PIRSR025737-1"/>
    </source>
</evidence>
<evidence type="ECO:0000256" key="5">
    <source>
        <dbReference type="ARBA" id="ARBA00022801"/>
    </source>
</evidence>
<dbReference type="EC" id="3.4.22.-" evidence="11"/>
<dbReference type="InterPro" id="IPR026392">
    <property type="entry name" value="Exo/Archaeosortase_dom"/>
</dbReference>
<name>A0A8U0A3V6_9EURY</name>
<evidence type="ECO:0000256" key="1">
    <source>
        <dbReference type="ARBA" id="ARBA00004651"/>
    </source>
</evidence>
<evidence type="ECO:0000256" key="7">
    <source>
        <dbReference type="ARBA" id="ARBA00023136"/>
    </source>
</evidence>
<evidence type="ECO:0000256" key="10">
    <source>
        <dbReference type="SAM" id="Phobius"/>
    </source>
</evidence>
<evidence type="ECO:0000256" key="4">
    <source>
        <dbReference type="ARBA" id="ARBA00022692"/>
    </source>
</evidence>
<feature type="transmembrane region" description="Helical" evidence="10">
    <location>
        <begin position="70"/>
        <end position="91"/>
    </location>
</feature>
<keyword evidence="2" id="KW-1003">Cell membrane</keyword>
<keyword evidence="4 10" id="KW-0812">Transmembrane</keyword>
<keyword evidence="5 11" id="KW-0378">Hydrolase</keyword>
<dbReference type="EMBL" id="CP096019">
    <property type="protein sequence ID" value="UPM43895.1"/>
    <property type="molecule type" value="Genomic_DNA"/>
</dbReference>
<evidence type="ECO:0000256" key="2">
    <source>
        <dbReference type="ARBA" id="ARBA00022475"/>
    </source>
</evidence>
<proteinExistence type="predicted"/>
<feature type="transmembrane region" description="Helical" evidence="10">
    <location>
        <begin position="46"/>
        <end position="64"/>
    </location>
</feature>
<dbReference type="GO" id="GO:0006508">
    <property type="term" value="P:proteolysis"/>
    <property type="evidence" value="ECO:0007669"/>
    <property type="project" value="UniProtKB-KW"/>
</dbReference>
<feature type="transmembrane region" description="Helical" evidence="10">
    <location>
        <begin position="18"/>
        <end position="34"/>
    </location>
</feature>
<keyword evidence="12" id="KW-1185">Reference proteome</keyword>
<sequence length="317" mass="34631">MVEEFVRLLALSHRLSDPLAWVVVVVFLGGAVLESTDRDGARPVTVVGWILFAVFWFSLIHYYLVVSKSAIEGIGCIVAVPACAYTGYLLFRGRDSLFILSRAVGVMGLIFLPFEAIPSLTTALIEIVTHQTEFVMGLFGQTAPADFRVVSGTVVDRPDRRSTFLFVDDTGHQLTYTIRIACTGLGSMAIFGGLIGAVRAPLTRKLRALAVSIPVIYVLNLIRNTFIGLTFGQQRLHVAPELVLGAFSATDPYKVSYFLADRVLAQSVSVLVLVAITWLVVRELPATLVVIEDLLYLFTGTDYELRSVVSGDSAHSE</sequence>
<reference evidence="11" key="1">
    <citation type="submission" date="2022-04" db="EMBL/GenBank/DDBJ databases">
        <title>Halocatena sp. nov., isolated from a salt lake.</title>
        <authorList>
            <person name="Cui H.-L."/>
        </authorList>
    </citation>
    <scope>NUCLEOTIDE SEQUENCE</scope>
    <source>
        <strain evidence="11">AD-1</strain>
    </source>
</reference>
<feature type="transmembrane region" description="Helical" evidence="10">
    <location>
        <begin position="103"/>
        <end position="125"/>
    </location>
</feature>
<dbReference type="AlphaFoldDB" id="A0A8U0A3V6"/>
<dbReference type="Pfam" id="PF09721">
    <property type="entry name" value="Exosortase_EpsH"/>
    <property type="match status" value="1"/>
</dbReference>
<accession>A0A8U0A3V6</accession>
<feature type="site" description="Transition state stabilizer" evidence="9">
    <location>
        <position position="262"/>
    </location>
</feature>
<feature type="transmembrane region" description="Helical" evidence="10">
    <location>
        <begin position="209"/>
        <end position="231"/>
    </location>
</feature>
<dbReference type="PIRSF" id="PIRSF025737">
    <property type="entry name" value="Cyco1"/>
    <property type="match status" value="1"/>
</dbReference>
<dbReference type="GeneID" id="71927476"/>
<dbReference type="GO" id="GO:0005886">
    <property type="term" value="C:plasma membrane"/>
    <property type="evidence" value="ECO:0007669"/>
    <property type="project" value="UniProtKB-SubCell"/>
</dbReference>
<dbReference type="InterPro" id="IPR014522">
    <property type="entry name" value="ArtA"/>
</dbReference>
<evidence type="ECO:0000313" key="11">
    <source>
        <dbReference type="EMBL" id="UPM43895.1"/>
    </source>
</evidence>
<keyword evidence="3" id="KW-0645">Protease</keyword>